<dbReference type="Proteomes" id="UP001190700">
    <property type="component" value="Unassembled WGS sequence"/>
</dbReference>
<sequence>MVFRKKGAEKRAVNMSRHVHGHETSAPIAVATGSNESARDMPTPRQLLDAFATATPSREGPENPDPPTISPALKTRQQGERSRTPQEEAEDDRDHPTVDSYFDILSTLKGRRVVLDLGKLVEFLKIDVVCTKCKKGHMLPAVTEEYERHVTNFGLASVIHLRCTHCPLGERSTTLETSAKVGVGYEVNTLHVLGEQNAGLGPAKVEKLFTSLGIDYTLHKTAHGNIQKRVGSEIGATGDCAWPTRGSGHSYASICGGFILMGAIHKKIMSAAIFSKMCIVCENAEKEATKQNKEPDIPVHDCFRGSRGIMAACDHLWRGSSKAMEPKGALCTALGLGNHCLKRDMLKGCIARIRYFTTDEDSNMIAALNSDLLPAWLRPVDKLSDPNHMQMKIQYKVLEALRVSEKWKGGTLSKAVIDYLNRMYRYIIKSVAAKEDLEWAFLDEEKVEWLSGAVMNVVDHGFGKHENCGKYRVPLPDGTWHSWCGVDANDPDYKPHLPHGKFLNPNEPPGYYEKVKEVFLSRLAKKEVLLKQLHDTDTNATESYHSMLTRGFLPGGKAQQNGQSGVYFWAHCHAICSKNDGTAYRRDLCARLGIDPPDSMQCKGRTDSKLTRTPVVLYLIIYKTIICSKMKMDSNIVGRGCLLRLVDCRAGSHTCR</sequence>
<protein>
    <recommendedName>
        <fullName evidence="2">Mutator-like transposase domain-containing protein</fullName>
    </recommendedName>
</protein>
<evidence type="ECO:0000313" key="4">
    <source>
        <dbReference type="Proteomes" id="UP001190700"/>
    </source>
</evidence>
<evidence type="ECO:0000313" key="3">
    <source>
        <dbReference type="EMBL" id="KAK3264201.1"/>
    </source>
</evidence>
<keyword evidence="4" id="KW-1185">Reference proteome</keyword>
<reference evidence="3 4" key="1">
    <citation type="journal article" date="2015" name="Genome Biol. Evol.">
        <title>Comparative Genomics of a Bacterivorous Green Alga Reveals Evolutionary Causalities and Consequences of Phago-Mixotrophic Mode of Nutrition.</title>
        <authorList>
            <person name="Burns J.A."/>
            <person name="Paasch A."/>
            <person name="Narechania A."/>
            <person name="Kim E."/>
        </authorList>
    </citation>
    <scope>NUCLEOTIDE SEQUENCE [LARGE SCALE GENOMIC DNA]</scope>
    <source>
        <strain evidence="3 4">PLY_AMNH</strain>
    </source>
</reference>
<name>A0AAE0FS31_9CHLO</name>
<accession>A0AAE0FS31</accession>
<organism evidence="3 4">
    <name type="scientific">Cymbomonas tetramitiformis</name>
    <dbReference type="NCBI Taxonomy" id="36881"/>
    <lineage>
        <taxon>Eukaryota</taxon>
        <taxon>Viridiplantae</taxon>
        <taxon>Chlorophyta</taxon>
        <taxon>Pyramimonadophyceae</taxon>
        <taxon>Pyramimonadales</taxon>
        <taxon>Pyramimonadaceae</taxon>
        <taxon>Cymbomonas</taxon>
    </lineage>
</organism>
<proteinExistence type="predicted"/>
<dbReference type="EMBL" id="LGRX02014725">
    <property type="protein sequence ID" value="KAK3264201.1"/>
    <property type="molecule type" value="Genomic_DNA"/>
</dbReference>
<feature type="domain" description="Mutator-like transposase" evidence="2">
    <location>
        <begin position="232"/>
        <end position="470"/>
    </location>
</feature>
<evidence type="ECO:0000259" key="2">
    <source>
        <dbReference type="Pfam" id="PF20700"/>
    </source>
</evidence>
<feature type="region of interest" description="Disordered" evidence="1">
    <location>
        <begin position="1"/>
        <end position="97"/>
    </location>
</feature>
<gene>
    <name evidence="3" type="ORF">CYMTET_27047</name>
</gene>
<dbReference type="AlphaFoldDB" id="A0AAE0FS31"/>
<dbReference type="InterPro" id="IPR049012">
    <property type="entry name" value="Mutator_transp_dom"/>
</dbReference>
<dbReference type="Pfam" id="PF20700">
    <property type="entry name" value="Mutator"/>
    <property type="match status" value="2"/>
</dbReference>
<evidence type="ECO:0000256" key="1">
    <source>
        <dbReference type="SAM" id="MobiDB-lite"/>
    </source>
</evidence>
<feature type="domain" description="Mutator-like transposase" evidence="2">
    <location>
        <begin position="112"/>
        <end position="216"/>
    </location>
</feature>
<comment type="caution">
    <text evidence="3">The sequence shown here is derived from an EMBL/GenBank/DDBJ whole genome shotgun (WGS) entry which is preliminary data.</text>
</comment>
<feature type="compositionally biased region" description="Basic and acidic residues" evidence="1">
    <location>
        <begin position="77"/>
        <end position="97"/>
    </location>
</feature>